<evidence type="ECO:0000256" key="1">
    <source>
        <dbReference type="ARBA" id="ARBA00006479"/>
    </source>
</evidence>
<dbReference type="InterPro" id="IPR000600">
    <property type="entry name" value="ROK"/>
</dbReference>
<protein>
    <recommendedName>
        <fullName evidence="2">Glucokinase</fullName>
    </recommendedName>
    <alternativeName>
        <fullName evidence="7">Glucose kinase</fullName>
    </alternativeName>
</protein>
<sequence length="317" mass="33987">MDKKYVVGIDLGGTTISGGVLDYQGNIIFRNTIDTKSELGEKIVLKRIIKIIENVIEESKVLKDSIKGIGIGSPGPLDIDKGVIITNTNLPFRNFNIVDQIKNHFKIPVYLDNDANAAAVGEYKFGAGKGSRNMIFITVSTGIGAGAILNGNIYRGSSSNALEIGHMTLKKDGTMCNCGNFGCAEALASGTAIAKKARMELDRGKDSSLKKFNKVSAYNVFQEAQNGDRLAKEIIDEALEYLGICVSNVITTFDPDTIVIGGGVSKAGSIVFDKINQVVKKRCFEAMWQNTKIVKALLLEDSGIIGAASLAILADKN</sequence>
<accession>A0A2X2Y803</accession>
<dbReference type="GO" id="GO:0005737">
    <property type="term" value="C:cytoplasm"/>
    <property type="evidence" value="ECO:0007669"/>
    <property type="project" value="InterPro"/>
</dbReference>
<dbReference type="InterPro" id="IPR004654">
    <property type="entry name" value="ROK_glcA"/>
</dbReference>
<dbReference type="NCBIfam" id="TIGR00744">
    <property type="entry name" value="ROK_glcA_fam"/>
    <property type="match status" value="1"/>
</dbReference>
<dbReference type="Proteomes" id="UP000250223">
    <property type="component" value="Unassembled WGS sequence"/>
</dbReference>
<gene>
    <name evidence="8" type="primary">glcK</name>
    <name evidence="8" type="ORF">NCTC13028_00938</name>
</gene>
<proteinExistence type="inferred from homology"/>
<dbReference type="CDD" id="cd24076">
    <property type="entry name" value="ASKHA_ATPase_ROK_BsXylR-like"/>
    <property type="match status" value="1"/>
</dbReference>
<name>A0A2X2Y803_CLOCO</name>
<dbReference type="GO" id="GO:0004340">
    <property type="term" value="F:glucokinase activity"/>
    <property type="evidence" value="ECO:0007669"/>
    <property type="project" value="InterPro"/>
</dbReference>
<keyword evidence="5" id="KW-0418">Kinase</keyword>
<reference evidence="8 9" key="1">
    <citation type="submission" date="2018-06" db="EMBL/GenBank/DDBJ databases">
        <authorList>
            <consortium name="Pathogen Informatics"/>
            <person name="Doyle S."/>
        </authorList>
    </citation>
    <scope>NUCLEOTIDE SEQUENCE [LARGE SCALE GENOMIC DNA]</scope>
    <source>
        <strain evidence="8 9">NCTC13028</strain>
    </source>
</reference>
<keyword evidence="3 8" id="KW-0808">Transferase</keyword>
<dbReference type="GO" id="GO:0006096">
    <property type="term" value="P:glycolytic process"/>
    <property type="evidence" value="ECO:0007669"/>
    <property type="project" value="InterPro"/>
</dbReference>
<dbReference type="InterPro" id="IPR043129">
    <property type="entry name" value="ATPase_NBD"/>
</dbReference>
<evidence type="ECO:0000256" key="2">
    <source>
        <dbReference type="ARBA" id="ARBA00014701"/>
    </source>
</evidence>
<evidence type="ECO:0000256" key="3">
    <source>
        <dbReference type="ARBA" id="ARBA00022679"/>
    </source>
</evidence>
<keyword evidence="6" id="KW-0067">ATP-binding</keyword>
<evidence type="ECO:0000256" key="7">
    <source>
        <dbReference type="ARBA" id="ARBA00032386"/>
    </source>
</evidence>
<comment type="similarity">
    <text evidence="1">Belongs to the ROK (NagC/XylR) family.</text>
</comment>
<dbReference type="Pfam" id="PF00480">
    <property type="entry name" value="ROK"/>
    <property type="match status" value="1"/>
</dbReference>
<organism evidence="8 9">
    <name type="scientific">Clostridium cochlearium</name>
    <dbReference type="NCBI Taxonomy" id="1494"/>
    <lineage>
        <taxon>Bacteria</taxon>
        <taxon>Bacillati</taxon>
        <taxon>Bacillota</taxon>
        <taxon>Clostridia</taxon>
        <taxon>Eubacteriales</taxon>
        <taxon>Clostridiaceae</taxon>
        <taxon>Clostridium</taxon>
    </lineage>
</organism>
<dbReference type="Gene3D" id="3.30.420.40">
    <property type="match status" value="2"/>
</dbReference>
<evidence type="ECO:0000313" key="8">
    <source>
        <dbReference type="EMBL" id="SQB34049.1"/>
    </source>
</evidence>
<dbReference type="GO" id="GO:0005524">
    <property type="term" value="F:ATP binding"/>
    <property type="evidence" value="ECO:0007669"/>
    <property type="project" value="UniProtKB-KW"/>
</dbReference>
<dbReference type="SUPFAM" id="SSF53067">
    <property type="entry name" value="Actin-like ATPase domain"/>
    <property type="match status" value="1"/>
</dbReference>
<dbReference type="PANTHER" id="PTHR18964">
    <property type="entry name" value="ROK (REPRESSOR, ORF, KINASE) FAMILY"/>
    <property type="match status" value="1"/>
</dbReference>
<dbReference type="EMBL" id="UAWC01000005">
    <property type="protein sequence ID" value="SQB34049.1"/>
    <property type="molecule type" value="Genomic_DNA"/>
</dbReference>
<dbReference type="AlphaFoldDB" id="A0A2X2Y803"/>
<evidence type="ECO:0000256" key="4">
    <source>
        <dbReference type="ARBA" id="ARBA00022741"/>
    </source>
</evidence>
<dbReference type="PANTHER" id="PTHR18964:SF149">
    <property type="entry name" value="BIFUNCTIONAL UDP-N-ACETYLGLUCOSAMINE 2-EPIMERASE_N-ACETYLMANNOSAMINE KINASE"/>
    <property type="match status" value="1"/>
</dbReference>
<keyword evidence="4" id="KW-0547">Nucleotide-binding</keyword>
<evidence type="ECO:0000256" key="6">
    <source>
        <dbReference type="ARBA" id="ARBA00022840"/>
    </source>
</evidence>
<evidence type="ECO:0000313" key="9">
    <source>
        <dbReference type="Proteomes" id="UP000250223"/>
    </source>
</evidence>
<evidence type="ECO:0000256" key="5">
    <source>
        <dbReference type="ARBA" id="ARBA00022777"/>
    </source>
</evidence>
<dbReference type="RefSeq" id="WP_096636283.1">
    <property type="nucleotide sequence ID" value="NZ_JAHLNT010000014.1"/>
</dbReference>